<evidence type="ECO:0000313" key="3">
    <source>
        <dbReference type="Proteomes" id="UP001175211"/>
    </source>
</evidence>
<comment type="caution">
    <text evidence="2">The sequence shown here is derived from an EMBL/GenBank/DDBJ whole genome shotgun (WGS) entry which is preliminary data.</text>
</comment>
<sequence>MGKHRRSLTPSTLARILHYMPQTPPNARRPGRKSRRPPPPSTPPPEASTVEESETVPPPIDPFTCAPSDTGTRKNTPFPRSLSRESTPYDQEPAPVVVKRESTPTPTRELSPEREDTQAEEPPARKSRESTLALPSSQETPELKVFEEKFFGV</sequence>
<dbReference type="RefSeq" id="XP_060330932.1">
    <property type="nucleotide sequence ID" value="XM_060477441.1"/>
</dbReference>
<feature type="compositionally biased region" description="Pro residues" evidence="1">
    <location>
        <begin position="37"/>
        <end position="46"/>
    </location>
</feature>
<dbReference type="GeneID" id="85360989"/>
<keyword evidence="3" id="KW-1185">Reference proteome</keyword>
<gene>
    <name evidence="2" type="ORF">EV420DRAFT_1643001</name>
</gene>
<name>A0AA39KCJ4_ARMTA</name>
<accession>A0AA39KCJ4</accession>
<feature type="compositionally biased region" description="Basic and acidic residues" evidence="1">
    <location>
        <begin position="110"/>
        <end position="129"/>
    </location>
</feature>
<dbReference type="AlphaFoldDB" id="A0AA39KCJ4"/>
<evidence type="ECO:0000313" key="2">
    <source>
        <dbReference type="EMBL" id="KAK0458662.1"/>
    </source>
</evidence>
<reference evidence="2" key="1">
    <citation type="submission" date="2023-06" db="EMBL/GenBank/DDBJ databases">
        <authorList>
            <consortium name="Lawrence Berkeley National Laboratory"/>
            <person name="Ahrendt S."/>
            <person name="Sahu N."/>
            <person name="Indic B."/>
            <person name="Wong-Bajracharya J."/>
            <person name="Merenyi Z."/>
            <person name="Ke H.-M."/>
            <person name="Monk M."/>
            <person name="Kocsube S."/>
            <person name="Drula E."/>
            <person name="Lipzen A."/>
            <person name="Balint B."/>
            <person name="Henrissat B."/>
            <person name="Andreopoulos B."/>
            <person name="Martin F.M."/>
            <person name="Harder C.B."/>
            <person name="Rigling D."/>
            <person name="Ford K.L."/>
            <person name="Foster G.D."/>
            <person name="Pangilinan J."/>
            <person name="Papanicolaou A."/>
            <person name="Barry K."/>
            <person name="LaButti K."/>
            <person name="Viragh M."/>
            <person name="Koriabine M."/>
            <person name="Yan M."/>
            <person name="Riley R."/>
            <person name="Champramary S."/>
            <person name="Plett K.L."/>
            <person name="Tsai I.J."/>
            <person name="Slot J."/>
            <person name="Sipos G."/>
            <person name="Plett J."/>
            <person name="Nagy L.G."/>
            <person name="Grigoriev I.V."/>
        </authorList>
    </citation>
    <scope>NUCLEOTIDE SEQUENCE</scope>
    <source>
        <strain evidence="2">CCBAS 213</strain>
    </source>
</reference>
<protein>
    <submittedName>
        <fullName evidence="2">Uncharacterized protein</fullName>
    </submittedName>
</protein>
<dbReference type="Proteomes" id="UP001175211">
    <property type="component" value="Unassembled WGS sequence"/>
</dbReference>
<dbReference type="EMBL" id="JAUEPS010000017">
    <property type="protein sequence ID" value="KAK0458662.1"/>
    <property type="molecule type" value="Genomic_DNA"/>
</dbReference>
<proteinExistence type="predicted"/>
<feature type="region of interest" description="Disordered" evidence="1">
    <location>
        <begin position="1"/>
        <end position="140"/>
    </location>
</feature>
<evidence type="ECO:0000256" key="1">
    <source>
        <dbReference type="SAM" id="MobiDB-lite"/>
    </source>
</evidence>
<organism evidence="2 3">
    <name type="scientific">Armillaria tabescens</name>
    <name type="common">Ringless honey mushroom</name>
    <name type="synonym">Agaricus tabescens</name>
    <dbReference type="NCBI Taxonomy" id="1929756"/>
    <lineage>
        <taxon>Eukaryota</taxon>
        <taxon>Fungi</taxon>
        <taxon>Dikarya</taxon>
        <taxon>Basidiomycota</taxon>
        <taxon>Agaricomycotina</taxon>
        <taxon>Agaricomycetes</taxon>
        <taxon>Agaricomycetidae</taxon>
        <taxon>Agaricales</taxon>
        <taxon>Marasmiineae</taxon>
        <taxon>Physalacriaceae</taxon>
        <taxon>Desarmillaria</taxon>
    </lineage>
</organism>